<dbReference type="SUPFAM" id="SSF89447">
    <property type="entry name" value="AbrB/MazE/MraZ-like"/>
    <property type="match status" value="1"/>
</dbReference>
<dbReference type="Gene3D" id="2.10.260.10">
    <property type="match status" value="1"/>
</dbReference>
<dbReference type="EMBL" id="JAUSTY010000007">
    <property type="protein sequence ID" value="MDQ0166225.1"/>
    <property type="molecule type" value="Genomic_DNA"/>
</dbReference>
<keyword evidence="3" id="KW-1185">Reference proteome</keyword>
<evidence type="ECO:0000313" key="2">
    <source>
        <dbReference type="EMBL" id="MDQ0166225.1"/>
    </source>
</evidence>
<feature type="domain" description="SpoVT-AbrB" evidence="1">
    <location>
        <begin position="11"/>
        <end position="56"/>
    </location>
</feature>
<comment type="caution">
    <text evidence="2">The sequence shown here is derived from an EMBL/GenBank/DDBJ whole genome shotgun (WGS) entry which is preliminary data.</text>
</comment>
<evidence type="ECO:0000313" key="3">
    <source>
        <dbReference type="Proteomes" id="UP001235840"/>
    </source>
</evidence>
<dbReference type="SMART" id="SM00966">
    <property type="entry name" value="SpoVT_AbrB"/>
    <property type="match status" value="1"/>
</dbReference>
<sequence length="85" mass="9760">MAVKNMERKITKIGRSIGVTFPLDMLKAAGLKPGDIVSIEQKGEEIILRKSRKIELPEGIDQDFFDLFEETYQEYEETIKGLVDR</sequence>
<organism evidence="2 3">
    <name type="scientific">Caldalkalibacillus horti</name>
    <dbReference type="NCBI Taxonomy" id="77523"/>
    <lineage>
        <taxon>Bacteria</taxon>
        <taxon>Bacillati</taxon>
        <taxon>Bacillota</taxon>
        <taxon>Bacilli</taxon>
        <taxon>Bacillales</taxon>
        <taxon>Bacillaceae</taxon>
        <taxon>Caldalkalibacillus</taxon>
    </lineage>
</organism>
<dbReference type="InterPro" id="IPR007159">
    <property type="entry name" value="SpoVT-AbrB_dom"/>
</dbReference>
<proteinExistence type="predicted"/>
<dbReference type="RefSeq" id="WP_307394253.1">
    <property type="nucleotide sequence ID" value="NZ_BAAADK010000048.1"/>
</dbReference>
<dbReference type="Pfam" id="PF04014">
    <property type="entry name" value="MazE_antitoxin"/>
    <property type="match status" value="1"/>
</dbReference>
<dbReference type="InterPro" id="IPR037914">
    <property type="entry name" value="SpoVT-AbrB_sf"/>
</dbReference>
<accession>A0ABT9VZ06</accession>
<reference evidence="2 3" key="1">
    <citation type="submission" date="2023-07" db="EMBL/GenBank/DDBJ databases">
        <title>Genomic Encyclopedia of Type Strains, Phase IV (KMG-IV): sequencing the most valuable type-strain genomes for metagenomic binning, comparative biology and taxonomic classification.</title>
        <authorList>
            <person name="Goeker M."/>
        </authorList>
    </citation>
    <scope>NUCLEOTIDE SEQUENCE [LARGE SCALE GENOMIC DNA]</scope>
    <source>
        <strain evidence="2 3">DSM 12751</strain>
    </source>
</reference>
<evidence type="ECO:0000259" key="1">
    <source>
        <dbReference type="SMART" id="SM00966"/>
    </source>
</evidence>
<name>A0ABT9VZ06_9BACI</name>
<gene>
    <name evidence="2" type="ORF">J2S11_002126</name>
</gene>
<dbReference type="Proteomes" id="UP001235840">
    <property type="component" value="Unassembled WGS sequence"/>
</dbReference>
<protein>
    <submittedName>
        <fullName evidence="2">Antitoxin MazE</fullName>
    </submittedName>
</protein>